<reference evidence="2" key="1">
    <citation type="journal article" date="2022" name="bioRxiv">
        <title>Sequencing and chromosome-scale assembly of the giantPleurodeles waltlgenome.</title>
        <authorList>
            <person name="Brown T."/>
            <person name="Elewa A."/>
            <person name="Iarovenko S."/>
            <person name="Subramanian E."/>
            <person name="Araus A.J."/>
            <person name="Petzold A."/>
            <person name="Susuki M."/>
            <person name="Suzuki K.-i.T."/>
            <person name="Hayashi T."/>
            <person name="Toyoda A."/>
            <person name="Oliveira C."/>
            <person name="Osipova E."/>
            <person name="Leigh N.D."/>
            <person name="Simon A."/>
            <person name="Yun M.H."/>
        </authorList>
    </citation>
    <scope>NUCLEOTIDE SEQUENCE</scope>
    <source>
        <strain evidence="2">20211129_DDA</strain>
        <tissue evidence="2">Liver</tissue>
    </source>
</reference>
<evidence type="ECO:0000313" key="2">
    <source>
        <dbReference type="EMBL" id="KAJ1121598.1"/>
    </source>
</evidence>
<dbReference type="EMBL" id="JANPWB010000011">
    <property type="protein sequence ID" value="KAJ1121598.1"/>
    <property type="molecule type" value="Genomic_DNA"/>
</dbReference>
<feature type="compositionally biased region" description="Low complexity" evidence="1">
    <location>
        <begin position="8"/>
        <end position="20"/>
    </location>
</feature>
<name>A0AAV7NZX6_PLEWA</name>
<evidence type="ECO:0000256" key="1">
    <source>
        <dbReference type="SAM" id="MobiDB-lite"/>
    </source>
</evidence>
<keyword evidence="3" id="KW-1185">Reference proteome</keyword>
<dbReference type="Proteomes" id="UP001066276">
    <property type="component" value="Chromosome 7"/>
</dbReference>
<feature type="region of interest" description="Disordered" evidence="1">
    <location>
        <begin position="1"/>
        <end position="86"/>
    </location>
</feature>
<proteinExistence type="predicted"/>
<accession>A0AAV7NZX6</accession>
<comment type="caution">
    <text evidence="2">The sequence shown here is derived from an EMBL/GenBank/DDBJ whole genome shotgun (WGS) entry which is preliminary data.</text>
</comment>
<organism evidence="2 3">
    <name type="scientific">Pleurodeles waltl</name>
    <name type="common">Iberian ribbed newt</name>
    <dbReference type="NCBI Taxonomy" id="8319"/>
    <lineage>
        <taxon>Eukaryota</taxon>
        <taxon>Metazoa</taxon>
        <taxon>Chordata</taxon>
        <taxon>Craniata</taxon>
        <taxon>Vertebrata</taxon>
        <taxon>Euteleostomi</taxon>
        <taxon>Amphibia</taxon>
        <taxon>Batrachia</taxon>
        <taxon>Caudata</taxon>
        <taxon>Salamandroidea</taxon>
        <taxon>Salamandridae</taxon>
        <taxon>Pleurodelinae</taxon>
        <taxon>Pleurodeles</taxon>
    </lineage>
</organism>
<gene>
    <name evidence="2" type="ORF">NDU88_000119</name>
</gene>
<sequence length="86" mass="9328">MRLTSLSAPAACAQRACAKAEYARPRSQRPRPEQGPLPAVMGPGLQGVQLHHQGELETERVTPTLSPRPCHHPTRTPVSGPRDESD</sequence>
<dbReference type="AlphaFoldDB" id="A0AAV7NZX6"/>
<protein>
    <submittedName>
        <fullName evidence="2">Uncharacterized protein</fullName>
    </submittedName>
</protein>
<evidence type="ECO:0000313" key="3">
    <source>
        <dbReference type="Proteomes" id="UP001066276"/>
    </source>
</evidence>